<proteinExistence type="predicted"/>
<feature type="domain" description="GSCFA" evidence="1">
    <location>
        <begin position="22"/>
        <end position="262"/>
    </location>
</feature>
<organism evidence="2 3">
    <name type="scientific">Flavobacterium commune</name>
    <dbReference type="NCBI Taxonomy" id="1306519"/>
    <lineage>
        <taxon>Bacteria</taxon>
        <taxon>Pseudomonadati</taxon>
        <taxon>Bacteroidota</taxon>
        <taxon>Flavobacteriia</taxon>
        <taxon>Flavobacteriales</taxon>
        <taxon>Flavobacteriaceae</taxon>
        <taxon>Flavobacterium</taxon>
    </lineage>
</organism>
<dbReference type="InterPro" id="IPR014982">
    <property type="entry name" value="GSCFA"/>
</dbReference>
<dbReference type="KEGG" id="fcm:BIW12_10665"/>
<protein>
    <submittedName>
        <fullName evidence="2">GSCFA domain-containing protein</fullName>
    </submittedName>
</protein>
<evidence type="ECO:0000259" key="1">
    <source>
        <dbReference type="Pfam" id="PF08885"/>
    </source>
</evidence>
<sequence>MQFRTPIPILESPFPVDYHSGILSLGSCFAVNMAEKLEYFKFQNACNPFGIIFNPVSIEKLISRAVTKQFFSEKDIFVLNDSWHCFEVHSELSNSDKAIFLQLLNELVVATHQQIIQSSHFLITYGTAWVYRHIESGEIVANCHKLPQKQFTKEILSIDSIQTAIQNTFRLIQSLNPEAKFTFTVSPVRHIKDGVVENQRSKAHLISAIHQVLGDSAFCNVNSAIYFPSYEIMMDELRDYRFYAEDMLHPNQVAINYIWQRFKETSISKTAFIVMEQVEGIQKSLSHRSFKPESESHQKFLAKLQAGITKLCSEYPFMKF</sequence>
<reference evidence="2 3" key="1">
    <citation type="submission" date="2016-10" db="EMBL/GenBank/DDBJ databases">
        <title>Complete Genome Sequence of Flavobacterium sp. PK15.</title>
        <authorList>
            <person name="Ekwe A."/>
            <person name="Kim S.B."/>
        </authorList>
    </citation>
    <scope>NUCLEOTIDE SEQUENCE [LARGE SCALE GENOMIC DNA]</scope>
    <source>
        <strain evidence="2 3">PK15</strain>
    </source>
</reference>
<dbReference type="OrthoDB" id="9807687at2"/>
<dbReference type="EMBL" id="CP017774">
    <property type="protein sequence ID" value="AOZ99853.1"/>
    <property type="molecule type" value="Genomic_DNA"/>
</dbReference>
<accession>A0A1D9PBA8</accession>
<dbReference type="Pfam" id="PF08885">
    <property type="entry name" value="GSCFA"/>
    <property type="match status" value="1"/>
</dbReference>
<gene>
    <name evidence="2" type="ORF">BIW12_10665</name>
</gene>
<name>A0A1D9PBA8_9FLAO</name>
<dbReference type="PROSITE" id="PS51257">
    <property type="entry name" value="PROKAR_LIPOPROTEIN"/>
    <property type="match status" value="1"/>
</dbReference>
<dbReference type="RefSeq" id="WP_071185095.1">
    <property type="nucleotide sequence ID" value="NZ_CP017774.1"/>
</dbReference>
<dbReference type="AlphaFoldDB" id="A0A1D9PBA8"/>
<evidence type="ECO:0000313" key="2">
    <source>
        <dbReference type="EMBL" id="AOZ99853.1"/>
    </source>
</evidence>
<dbReference type="Proteomes" id="UP000178198">
    <property type="component" value="Chromosome"/>
</dbReference>
<keyword evidence="3" id="KW-1185">Reference proteome</keyword>
<evidence type="ECO:0000313" key="3">
    <source>
        <dbReference type="Proteomes" id="UP000178198"/>
    </source>
</evidence>
<dbReference type="STRING" id="1306519.BIW12_10665"/>